<protein>
    <submittedName>
        <fullName evidence="2">Uncharacterized protein</fullName>
    </submittedName>
</protein>
<organism evidence="2 3">
    <name type="scientific">Myotis myotis</name>
    <name type="common">Greater mouse-eared bat</name>
    <name type="synonym">Vespertilio myotis</name>
    <dbReference type="NCBI Taxonomy" id="51298"/>
    <lineage>
        <taxon>Eukaryota</taxon>
        <taxon>Metazoa</taxon>
        <taxon>Chordata</taxon>
        <taxon>Craniata</taxon>
        <taxon>Vertebrata</taxon>
        <taxon>Euteleostomi</taxon>
        <taxon>Mammalia</taxon>
        <taxon>Eutheria</taxon>
        <taxon>Laurasiatheria</taxon>
        <taxon>Chiroptera</taxon>
        <taxon>Yangochiroptera</taxon>
        <taxon>Vespertilionidae</taxon>
        <taxon>Myotis</taxon>
    </lineage>
</organism>
<dbReference type="AlphaFoldDB" id="A0A7J7UPS5"/>
<dbReference type="EMBL" id="JABWUV010000012">
    <property type="protein sequence ID" value="KAF6314751.1"/>
    <property type="molecule type" value="Genomic_DNA"/>
</dbReference>
<evidence type="ECO:0000313" key="3">
    <source>
        <dbReference type="Proteomes" id="UP000527355"/>
    </source>
</evidence>
<comment type="caution">
    <text evidence="2">The sequence shown here is derived from an EMBL/GenBank/DDBJ whole genome shotgun (WGS) entry which is preliminary data.</text>
</comment>
<reference evidence="2 3" key="1">
    <citation type="journal article" date="2020" name="Nature">
        <title>Six reference-quality genomes reveal evolution of bat adaptations.</title>
        <authorList>
            <person name="Jebb D."/>
            <person name="Huang Z."/>
            <person name="Pippel M."/>
            <person name="Hughes G.M."/>
            <person name="Lavrichenko K."/>
            <person name="Devanna P."/>
            <person name="Winkler S."/>
            <person name="Jermiin L.S."/>
            <person name="Skirmuntt E.C."/>
            <person name="Katzourakis A."/>
            <person name="Burkitt-Gray L."/>
            <person name="Ray D.A."/>
            <person name="Sullivan K.A.M."/>
            <person name="Roscito J.G."/>
            <person name="Kirilenko B.M."/>
            <person name="Davalos L.M."/>
            <person name="Corthals A.P."/>
            <person name="Power M.L."/>
            <person name="Jones G."/>
            <person name="Ransome R.D."/>
            <person name="Dechmann D.K.N."/>
            <person name="Locatelli A.G."/>
            <person name="Puechmaille S.J."/>
            <person name="Fedrigo O."/>
            <person name="Jarvis E.D."/>
            <person name="Hiller M."/>
            <person name="Vernes S.C."/>
            <person name="Myers E.W."/>
            <person name="Teeling E.C."/>
        </authorList>
    </citation>
    <scope>NUCLEOTIDE SEQUENCE [LARGE SCALE GENOMIC DNA]</scope>
    <source>
        <strain evidence="2">MMyoMyo1</strain>
        <tissue evidence="2">Flight muscle</tissue>
    </source>
</reference>
<feature type="region of interest" description="Disordered" evidence="1">
    <location>
        <begin position="1"/>
        <end position="31"/>
    </location>
</feature>
<keyword evidence="3" id="KW-1185">Reference proteome</keyword>
<name>A0A7J7UPS5_MYOMY</name>
<evidence type="ECO:0000256" key="1">
    <source>
        <dbReference type="SAM" id="MobiDB-lite"/>
    </source>
</evidence>
<evidence type="ECO:0000313" key="2">
    <source>
        <dbReference type="EMBL" id="KAF6314751.1"/>
    </source>
</evidence>
<accession>A0A7J7UPS5</accession>
<sequence>MRKQARSPYAAQHSLGPASPPSPEAPAAPALRRMKGRCREGRCFWSSSRETFRADELAQGASRTRCVWRAEGSPLVFPRDRGDLSCFSLTLGCQTGVSFERDTGMRLGPKAAPFYSGYRNNHRNGSS</sequence>
<proteinExistence type="predicted"/>
<dbReference type="Proteomes" id="UP000527355">
    <property type="component" value="Unassembled WGS sequence"/>
</dbReference>
<gene>
    <name evidence="2" type="ORF">mMyoMyo1_008554</name>
</gene>